<dbReference type="SUPFAM" id="SSF48498">
    <property type="entry name" value="Tetracyclin repressor-like, C-terminal domain"/>
    <property type="match status" value="1"/>
</dbReference>
<dbReference type="Proteomes" id="UP001589747">
    <property type="component" value="Unassembled WGS sequence"/>
</dbReference>
<dbReference type="PROSITE" id="PS50977">
    <property type="entry name" value="HTH_TETR_2"/>
    <property type="match status" value="1"/>
</dbReference>
<evidence type="ECO:0000313" key="7">
    <source>
        <dbReference type="Proteomes" id="UP001589747"/>
    </source>
</evidence>
<dbReference type="PRINTS" id="PR00455">
    <property type="entry name" value="HTHTETR"/>
</dbReference>
<evidence type="ECO:0000256" key="4">
    <source>
        <dbReference type="PROSITE-ProRule" id="PRU00335"/>
    </source>
</evidence>
<dbReference type="PANTHER" id="PTHR30055:SF234">
    <property type="entry name" value="HTH-TYPE TRANSCRIPTIONAL REGULATOR BETI"/>
    <property type="match status" value="1"/>
</dbReference>
<gene>
    <name evidence="6" type="ORF">ACFFSY_13395</name>
</gene>
<dbReference type="InterPro" id="IPR050109">
    <property type="entry name" value="HTH-type_TetR-like_transc_reg"/>
</dbReference>
<organism evidence="6 7">
    <name type="scientific">Paenibacillus aurantiacus</name>
    <dbReference type="NCBI Taxonomy" id="1936118"/>
    <lineage>
        <taxon>Bacteria</taxon>
        <taxon>Bacillati</taxon>
        <taxon>Bacillota</taxon>
        <taxon>Bacilli</taxon>
        <taxon>Bacillales</taxon>
        <taxon>Paenibacillaceae</taxon>
        <taxon>Paenibacillus</taxon>
    </lineage>
</organism>
<evidence type="ECO:0000256" key="1">
    <source>
        <dbReference type="ARBA" id="ARBA00023015"/>
    </source>
</evidence>
<dbReference type="Pfam" id="PF00440">
    <property type="entry name" value="TetR_N"/>
    <property type="match status" value="1"/>
</dbReference>
<sequence length="214" mass="23552">MPRNTERDQQQREERRKQILDAAARVFARRGVLTKMADIAAGAGMSHGHLYNHFASKEEILLAVIERGQLMYGKILRRALAMTGTAADKFRYIAVHSLPGVGDPDIYLVLLQAVFTDVLTGEEKRVILERAGQNLALLIQLIEEGQQDGTVMAGDPVQLATLFGTLIQNLMLLEMRGYAPATPETISLLLTMLSPKLEAEAEAACVLGPWKKEG</sequence>
<keyword evidence="1" id="KW-0805">Transcription regulation</keyword>
<keyword evidence="3" id="KW-0804">Transcription</keyword>
<dbReference type="InterPro" id="IPR009057">
    <property type="entry name" value="Homeodomain-like_sf"/>
</dbReference>
<dbReference type="RefSeq" id="WP_377494651.1">
    <property type="nucleotide sequence ID" value="NZ_JBHMDO010000022.1"/>
</dbReference>
<protein>
    <submittedName>
        <fullName evidence="6">TetR/AcrR family transcriptional regulator</fullName>
    </submittedName>
</protein>
<name>A0ABV5KNY4_9BACL</name>
<evidence type="ECO:0000256" key="3">
    <source>
        <dbReference type="ARBA" id="ARBA00023163"/>
    </source>
</evidence>
<keyword evidence="7" id="KW-1185">Reference proteome</keyword>
<dbReference type="PANTHER" id="PTHR30055">
    <property type="entry name" value="HTH-TYPE TRANSCRIPTIONAL REGULATOR RUTR"/>
    <property type="match status" value="1"/>
</dbReference>
<accession>A0ABV5KNY4</accession>
<evidence type="ECO:0000313" key="6">
    <source>
        <dbReference type="EMBL" id="MFB9326916.1"/>
    </source>
</evidence>
<dbReference type="InterPro" id="IPR036271">
    <property type="entry name" value="Tet_transcr_reg_TetR-rel_C_sf"/>
</dbReference>
<evidence type="ECO:0000259" key="5">
    <source>
        <dbReference type="PROSITE" id="PS50977"/>
    </source>
</evidence>
<feature type="domain" description="HTH tetR-type" evidence="5">
    <location>
        <begin position="13"/>
        <end position="72"/>
    </location>
</feature>
<evidence type="ECO:0000256" key="2">
    <source>
        <dbReference type="ARBA" id="ARBA00023125"/>
    </source>
</evidence>
<dbReference type="Gene3D" id="1.10.357.10">
    <property type="entry name" value="Tetracycline Repressor, domain 2"/>
    <property type="match status" value="1"/>
</dbReference>
<reference evidence="6 7" key="1">
    <citation type="submission" date="2024-09" db="EMBL/GenBank/DDBJ databases">
        <authorList>
            <person name="Sun Q."/>
            <person name="Mori K."/>
        </authorList>
    </citation>
    <scope>NUCLEOTIDE SEQUENCE [LARGE SCALE GENOMIC DNA]</scope>
    <source>
        <strain evidence="6 7">TISTR 2452</strain>
    </source>
</reference>
<proteinExistence type="predicted"/>
<comment type="caution">
    <text evidence="6">The sequence shown here is derived from an EMBL/GenBank/DDBJ whole genome shotgun (WGS) entry which is preliminary data.</text>
</comment>
<dbReference type="InterPro" id="IPR001647">
    <property type="entry name" value="HTH_TetR"/>
</dbReference>
<dbReference type="EMBL" id="JBHMDO010000022">
    <property type="protein sequence ID" value="MFB9326916.1"/>
    <property type="molecule type" value="Genomic_DNA"/>
</dbReference>
<keyword evidence="2 4" id="KW-0238">DNA-binding</keyword>
<dbReference type="SUPFAM" id="SSF46689">
    <property type="entry name" value="Homeodomain-like"/>
    <property type="match status" value="1"/>
</dbReference>
<feature type="DNA-binding region" description="H-T-H motif" evidence="4">
    <location>
        <begin position="35"/>
        <end position="54"/>
    </location>
</feature>